<dbReference type="Gene3D" id="3.90.550.10">
    <property type="entry name" value="Spore Coat Polysaccharide Biosynthesis Protein SpsA, Chain A"/>
    <property type="match status" value="1"/>
</dbReference>
<gene>
    <name evidence="2" type="ORF">KAM343_14760</name>
</gene>
<dbReference type="CDD" id="cd00761">
    <property type="entry name" value="Glyco_tranf_GTA_type"/>
    <property type="match status" value="1"/>
</dbReference>
<dbReference type="Proteomes" id="UP000886939">
    <property type="component" value="Unassembled WGS sequence"/>
</dbReference>
<protein>
    <recommendedName>
        <fullName evidence="1">Glycosyltransferase 2-like domain-containing protein</fullName>
    </recommendedName>
</protein>
<comment type="caution">
    <text evidence="2">The sequence shown here is derived from an EMBL/GenBank/DDBJ whole genome shotgun (WGS) entry which is preliminary data.</text>
</comment>
<evidence type="ECO:0000313" key="2">
    <source>
        <dbReference type="EMBL" id="GJA40680.1"/>
    </source>
</evidence>
<feature type="domain" description="Glycosyltransferase 2-like" evidence="1">
    <location>
        <begin position="15"/>
        <end position="133"/>
    </location>
</feature>
<name>A0AAV4YKM0_AERCA</name>
<sequence>MNTNTASMPETQIVTVAVITYHSAATVLETLDSIFNQSYGANNIELIISDDGSKDNTAQVINDWLTQYQVQFHSVKFFANKINGGISKNCNVAWKAATSEWIKTIAGDDILMPNCLTDNIQYVTAHKSENIAVLFSKMQSFKVTEYGLKQNLAILPTVRAQNFFKLSALKQFQYLQRQGISGAPSAFINRAKLASVGFADERFPMMEDHPLWFNLCQAGYQLNFMCTMTVLYRIADSVSNSKSRLINIRYINEIIAVEETLVIPTLNANQKLLKLRKRLWPKLAIRVATFFDNKVTFFSKLAMLMVFTIKPAFLSAQLHKVLDKV</sequence>
<dbReference type="RefSeq" id="WP_223939749.1">
    <property type="nucleotide sequence ID" value="NZ_BPNI01000021.1"/>
</dbReference>
<dbReference type="InterPro" id="IPR029044">
    <property type="entry name" value="Nucleotide-diphossugar_trans"/>
</dbReference>
<reference evidence="2" key="1">
    <citation type="submission" date="2021-07" db="EMBL/GenBank/DDBJ databases">
        <title>Draft genome sequence of carbapenem-resistant Aeromonas spp. in Japan.</title>
        <authorList>
            <person name="Maehana S."/>
            <person name="Suzuki M."/>
            <person name="Kitasato H."/>
        </authorList>
    </citation>
    <scope>NUCLEOTIDE SEQUENCE</scope>
    <source>
        <strain evidence="2">KAM343</strain>
    </source>
</reference>
<accession>A0AAV4YKM0</accession>
<dbReference type="GO" id="GO:0016758">
    <property type="term" value="F:hexosyltransferase activity"/>
    <property type="evidence" value="ECO:0007669"/>
    <property type="project" value="UniProtKB-ARBA"/>
</dbReference>
<dbReference type="PANTHER" id="PTHR22916">
    <property type="entry name" value="GLYCOSYLTRANSFERASE"/>
    <property type="match status" value="1"/>
</dbReference>
<dbReference type="AlphaFoldDB" id="A0AAV4YKM0"/>
<organism evidence="2 3">
    <name type="scientific">Aeromonas caviae</name>
    <name type="common">Aeromonas punctata</name>
    <dbReference type="NCBI Taxonomy" id="648"/>
    <lineage>
        <taxon>Bacteria</taxon>
        <taxon>Pseudomonadati</taxon>
        <taxon>Pseudomonadota</taxon>
        <taxon>Gammaproteobacteria</taxon>
        <taxon>Aeromonadales</taxon>
        <taxon>Aeromonadaceae</taxon>
        <taxon>Aeromonas</taxon>
    </lineage>
</organism>
<dbReference type="PANTHER" id="PTHR22916:SF3">
    <property type="entry name" value="UDP-GLCNAC:BETAGAL BETA-1,3-N-ACETYLGLUCOSAMINYLTRANSFERASE-LIKE PROTEIN 1"/>
    <property type="match status" value="1"/>
</dbReference>
<evidence type="ECO:0000313" key="3">
    <source>
        <dbReference type="Proteomes" id="UP000886939"/>
    </source>
</evidence>
<evidence type="ECO:0000259" key="1">
    <source>
        <dbReference type="Pfam" id="PF00535"/>
    </source>
</evidence>
<proteinExistence type="predicted"/>
<dbReference type="EMBL" id="BPNI01000021">
    <property type="protein sequence ID" value="GJA40680.1"/>
    <property type="molecule type" value="Genomic_DNA"/>
</dbReference>
<dbReference type="InterPro" id="IPR001173">
    <property type="entry name" value="Glyco_trans_2-like"/>
</dbReference>
<dbReference type="SUPFAM" id="SSF53448">
    <property type="entry name" value="Nucleotide-diphospho-sugar transferases"/>
    <property type="match status" value="1"/>
</dbReference>
<dbReference type="Pfam" id="PF00535">
    <property type="entry name" value="Glycos_transf_2"/>
    <property type="match status" value="1"/>
</dbReference>